<dbReference type="Proteomes" id="UP000821865">
    <property type="component" value="Chromosome 2"/>
</dbReference>
<dbReference type="EMBL" id="CM023471">
    <property type="protein sequence ID" value="KAH7965766.1"/>
    <property type="molecule type" value="Genomic_DNA"/>
</dbReference>
<proteinExistence type="predicted"/>
<reference evidence="1" key="1">
    <citation type="submission" date="2020-05" db="EMBL/GenBank/DDBJ databases">
        <title>Large-scale comparative analyses of tick genomes elucidate their genetic diversity and vector capacities.</title>
        <authorList>
            <person name="Jia N."/>
            <person name="Wang J."/>
            <person name="Shi W."/>
            <person name="Du L."/>
            <person name="Sun Y."/>
            <person name="Zhan W."/>
            <person name="Jiang J."/>
            <person name="Wang Q."/>
            <person name="Zhang B."/>
            <person name="Ji P."/>
            <person name="Sakyi L.B."/>
            <person name="Cui X."/>
            <person name="Yuan T."/>
            <person name="Jiang B."/>
            <person name="Yang W."/>
            <person name="Lam T.T.-Y."/>
            <person name="Chang Q."/>
            <person name="Ding S."/>
            <person name="Wang X."/>
            <person name="Zhu J."/>
            <person name="Ruan X."/>
            <person name="Zhao L."/>
            <person name="Wei J."/>
            <person name="Que T."/>
            <person name="Du C."/>
            <person name="Cheng J."/>
            <person name="Dai P."/>
            <person name="Han X."/>
            <person name="Huang E."/>
            <person name="Gao Y."/>
            <person name="Liu J."/>
            <person name="Shao H."/>
            <person name="Ye R."/>
            <person name="Li L."/>
            <person name="Wei W."/>
            <person name="Wang X."/>
            <person name="Wang C."/>
            <person name="Yang T."/>
            <person name="Huo Q."/>
            <person name="Li W."/>
            <person name="Guo W."/>
            <person name="Chen H."/>
            <person name="Zhou L."/>
            <person name="Ni X."/>
            <person name="Tian J."/>
            <person name="Zhou Y."/>
            <person name="Sheng Y."/>
            <person name="Liu T."/>
            <person name="Pan Y."/>
            <person name="Xia L."/>
            <person name="Li J."/>
            <person name="Zhao F."/>
            <person name="Cao W."/>
        </authorList>
    </citation>
    <scope>NUCLEOTIDE SEQUENCE</scope>
    <source>
        <strain evidence="1">Dsil-2018</strain>
    </source>
</reference>
<organism evidence="1 2">
    <name type="scientific">Dermacentor silvarum</name>
    <name type="common">Tick</name>
    <dbReference type="NCBI Taxonomy" id="543639"/>
    <lineage>
        <taxon>Eukaryota</taxon>
        <taxon>Metazoa</taxon>
        <taxon>Ecdysozoa</taxon>
        <taxon>Arthropoda</taxon>
        <taxon>Chelicerata</taxon>
        <taxon>Arachnida</taxon>
        <taxon>Acari</taxon>
        <taxon>Parasitiformes</taxon>
        <taxon>Ixodida</taxon>
        <taxon>Ixodoidea</taxon>
        <taxon>Ixodidae</taxon>
        <taxon>Rhipicephalinae</taxon>
        <taxon>Dermacentor</taxon>
    </lineage>
</organism>
<comment type="caution">
    <text evidence="1">The sequence shown here is derived from an EMBL/GenBank/DDBJ whole genome shotgun (WGS) entry which is preliminary data.</text>
</comment>
<name>A0ACB8DCE6_DERSI</name>
<accession>A0ACB8DCE6</accession>
<sequence length="1070" mass="116694">MDKDSADRLESPTSEASSPAFRRRQRANRPRVLPARTKSLTAKDVNCHDNVESTTNLLSSDVGFLEAAEQEPPIAVGVTSSGSTRIDCNDAFLLSEASSAMMSHLSDASRQKVATPSQECASPHATPSAHVTRPQTPERSSALASRSRNLPKTSTTSTSSLKKRERPNKSVPEPVSPRPTTLTHTLSQSEDGNPAVLDVCATSAYDNAASPSTANEGARYPHTLDQISPTSALVSLALAPIMGPSPLVVRSPADSSPESVLAPNAAQKQQSPASPGLADGRLPLRSSHKASPTSPVTALAQRVAYPRESCVSSTLRTKSSSSFSVTASGYKQPADAPISKDLEGSSATGIGSPQPLLGDIALSVVGSKVESPTANEPNADRKHGDEAQDNVRTVSVMGGLCYIVVISSATLALLALVFLTHRTHSTYIEECASGACDRAMSSFWALMEDSVDPCGDFYGHVCRRWDNTTGGRLKYLDHTVQQIAHRVNQNLHDVDEFGASLETRGVAQFYKLCLGFVTSPDRYISRSQIMHSFGADKRDRLLTLTKFGDIVATLVDLSLSRRLNTVFGVKLVRRAGAAQVNVFPGKTLAETVSPHSADAWRGYLGKLLVDVATAYPSKKFDLDSLNRTDDTVRQLLYSPDVADNVREAVDAGSLDFLGDATSANTWLAAVNSHLPSDEQLSSKSKVLVTSYGTVRNVLHFLGSLADNGVTYLYLHLLFEVFRFDYVRSLQDRSPVDLVKECLQASQDVMWHTRNVLTANIFGGRSEGTRKTTDILRKVAQAASSQVQLSLRGEAMRRRAHKMFSTVSLHVHDWYAWNATSFVIGERAVTLVSEARAIDFPSIYVRLKEEQNRAFLSNARADSDTDDKLHVLDRGVRYDEGVNEVVVPASLRIEPVLYTEDVPFAFAAGMLGTLIATELYRAAIPDPGPPMWQLQQRALIAKFQDCAEQLANDALNISIATLSDGRLDSRRLPSNIIWMLAARTAYETLRFATLSFKQAINWPSYWRKWQRTFFRRFCLLMCGSGEEDSGRSGVTPRVLCLLTVASMPEFSEVFDCQDNSIALRYTTCILG</sequence>
<evidence type="ECO:0000313" key="2">
    <source>
        <dbReference type="Proteomes" id="UP000821865"/>
    </source>
</evidence>
<protein>
    <submittedName>
        <fullName evidence="1">Uncharacterized protein</fullName>
    </submittedName>
</protein>
<keyword evidence="2" id="KW-1185">Reference proteome</keyword>
<evidence type="ECO:0000313" key="1">
    <source>
        <dbReference type="EMBL" id="KAH7965766.1"/>
    </source>
</evidence>
<gene>
    <name evidence="1" type="ORF">HPB49_010584</name>
</gene>